<keyword evidence="5 13" id="KW-0808">Transferase</keyword>
<dbReference type="Gene3D" id="1.20.5.1930">
    <property type="match status" value="1"/>
</dbReference>
<evidence type="ECO:0000313" key="16">
    <source>
        <dbReference type="EMBL" id="RBP00471.1"/>
    </source>
</evidence>
<dbReference type="SUPFAM" id="SSF55874">
    <property type="entry name" value="ATPase domain of HSP90 chaperone/DNA topoisomerase II/histidine kinase"/>
    <property type="match status" value="1"/>
</dbReference>
<sequence>MRTLISRSIIMGMFFSLVLTVLLATLFFLTFPLQDWLQLWESTFWNIPFVLIVLLISLIFGATVGFMIGVFGQNQLEAIEKGLFNLDVPKTDKTIRYDGPLDDVDHVIQRIGQVQGFIQEQTKRTQRLISERIENQQEKMEEVIAQERNRLARELHDSVSQELFAASMLVSAINEMMISDQNQTKKPLKQVETMIQQAQLEMRALLLHLRPIALNDNSLKQGMEQLLQELKQKVPINMDWKVDDVTLGSGVEDHLFRILQESVSNTLRHAKATSIDILLVKREYAVILRVMDDGVGFDVTEKQSSSYGLHNMSERAAEIGAKLKVVSVPNKGTRLEVRVPIMEAEGDEGD</sequence>
<keyword evidence="17" id="KW-1185">Reference proteome</keyword>
<evidence type="ECO:0000256" key="13">
    <source>
        <dbReference type="PIRNR" id="PIRNR037431"/>
    </source>
</evidence>
<evidence type="ECO:0000256" key="6">
    <source>
        <dbReference type="ARBA" id="ARBA00022692"/>
    </source>
</evidence>
<feature type="transmembrane region" description="Helical" evidence="14">
    <location>
        <begin position="45"/>
        <end position="71"/>
    </location>
</feature>
<keyword evidence="6 14" id="KW-0812">Transmembrane</keyword>
<evidence type="ECO:0000256" key="11">
    <source>
        <dbReference type="ARBA" id="ARBA00023012"/>
    </source>
</evidence>
<dbReference type="Proteomes" id="UP000252254">
    <property type="component" value="Unassembled WGS sequence"/>
</dbReference>
<evidence type="ECO:0000256" key="1">
    <source>
        <dbReference type="ARBA" id="ARBA00000085"/>
    </source>
</evidence>
<dbReference type="Pfam" id="PF07730">
    <property type="entry name" value="HisKA_3"/>
    <property type="match status" value="1"/>
</dbReference>
<evidence type="ECO:0000256" key="5">
    <source>
        <dbReference type="ARBA" id="ARBA00022679"/>
    </source>
</evidence>
<evidence type="ECO:0000256" key="3">
    <source>
        <dbReference type="ARBA" id="ARBA00022475"/>
    </source>
</evidence>
<dbReference type="AlphaFoldDB" id="A0A366EDI7"/>
<evidence type="ECO:0000256" key="4">
    <source>
        <dbReference type="ARBA" id="ARBA00022553"/>
    </source>
</evidence>
<dbReference type="PROSITE" id="PS50109">
    <property type="entry name" value="HIS_KIN"/>
    <property type="match status" value="1"/>
</dbReference>
<keyword evidence="9 13" id="KW-0067">ATP-binding</keyword>
<evidence type="ECO:0000256" key="7">
    <source>
        <dbReference type="ARBA" id="ARBA00022741"/>
    </source>
</evidence>
<dbReference type="STRING" id="200904.GCA_900168775_00507"/>
<evidence type="ECO:0000256" key="10">
    <source>
        <dbReference type="ARBA" id="ARBA00022989"/>
    </source>
</evidence>
<keyword evidence="10 14" id="KW-1133">Transmembrane helix</keyword>
<dbReference type="Gene3D" id="3.30.565.10">
    <property type="entry name" value="Histidine kinase-like ATPase, C-terminal domain"/>
    <property type="match status" value="1"/>
</dbReference>
<feature type="domain" description="Histidine kinase" evidence="15">
    <location>
        <begin position="150"/>
        <end position="343"/>
    </location>
</feature>
<dbReference type="GO" id="GO:0005524">
    <property type="term" value="F:ATP binding"/>
    <property type="evidence" value="ECO:0007669"/>
    <property type="project" value="UniProtKB-UniRule"/>
</dbReference>
<evidence type="ECO:0000256" key="2">
    <source>
        <dbReference type="ARBA" id="ARBA00004651"/>
    </source>
</evidence>
<dbReference type="PANTHER" id="PTHR24421:SF37">
    <property type="entry name" value="SENSOR HISTIDINE KINASE NARS"/>
    <property type="match status" value="1"/>
</dbReference>
<dbReference type="EMBL" id="QNRI01000002">
    <property type="protein sequence ID" value="RBP00471.1"/>
    <property type="molecule type" value="Genomic_DNA"/>
</dbReference>
<dbReference type="InterPro" id="IPR050482">
    <property type="entry name" value="Sensor_HK_TwoCompSys"/>
</dbReference>
<dbReference type="Pfam" id="PF02518">
    <property type="entry name" value="HATPase_c"/>
    <property type="match status" value="1"/>
</dbReference>
<evidence type="ECO:0000256" key="8">
    <source>
        <dbReference type="ARBA" id="ARBA00022777"/>
    </source>
</evidence>
<gene>
    <name evidence="16" type="ORF">DES48_102234</name>
</gene>
<dbReference type="GO" id="GO:0000155">
    <property type="term" value="F:phosphorelay sensor kinase activity"/>
    <property type="evidence" value="ECO:0007669"/>
    <property type="project" value="UniProtKB-UniRule"/>
</dbReference>
<accession>A0A366EDI7</accession>
<keyword evidence="11 13" id="KW-0902">Two-component regulatory system</keyword>
<feature type="transmembrane region" description="Helical" evidence="14">
    <location>
        <begin position="12"/>
        <end position="33"/>
    </location>
</feature>
<keyword evidence="3 13" id="KW-1003">Cell membrane</keyword>
<name>A0A366EDI7_9BACI</name>
<dbReference type="InterPro" id="IPR003594">
    <property type="entry name" value="HATPase_dom"/>
</dbReference>
<keyword evidence="8 13" id="KW-0418">Kinase</keyword>
<comment type="subcellular location">
    <subcellularLocation>
        <location evidence="2 13">Cell membrane</location>
        <topology evidence="2 13">Multi-pass membrane protein</topology>
    </subcellularLocation>
</comment>
<organism evidence="16 17">
    <name type="scientific">Paraliobacillus ryukyuensis</name>
    <dbReference type="NCBI Taxonomy" id="200904"/>
    <lineage>
        <taxon>Bacteria</taxon>
        <taxon>Bacillati</taxon>
        <taxon>Bacillota</taxon>
        <taxon>Bacilli</taxon>
        <taxon>Bacillales</taxon>
        <taxon>Bacillaceae</taxon>
        <taxon>Paraliobacillus</taxon>
    </lineage>
</organism>
<dbReference type="InterPro" id="IPR036890">
    <property type="entry name" value="HATPase_C_sf"/>
</dbReference>
<comment type="catalytic activity">
    <reaction evidence="1 13">
        <text>ATP + protein L-histidine = ADP + protein N-phospho-L-histidine.</text>
        <dbReference type="EC" id="2.7.13.3"/>
    </reaction>
</comment>
<dbReference type="GO" id="GO:0005886">
    <property type="term" value="C:plasma membrane"/>
    <property type="evidence" value="ECO:0007669"/>
    <property type="project" value="UniProtKB-SubCell"/>
</dbReference>
<dbReference type="InterPro" id="IPR017202">
    <property type="entry name" value="LiaS/VraS"/>
</dbReference>
<dbReference type="PIRSF" id="PIRSF037431">
    <property type="entry name" value="STHK_LiaS"/>
    <property type="match status" value="1"/>
</dbReference>
<keyword evidence="12 13" id="KW-0472">Membrane</keyword>
<dbReference type="InterPro" id="IPR005467">
    <property type="entry name" value="His_kinase_dom"/>
</dbReference>
<evidence type="ECO:0000256" key="9">
    <source>
        <dbReference type="ARBA" id="ARBA00022840"/>
    </source>
</evidence>
<evidence type="ECO:0000256" key="12">
    <source>
        <dbReference type="ARBA" id="ARBA00023136"/>
    </source>
</evidence>
<keyword evidence="4" id="KW-0597">Phosphoprotein</keyword>
<proteinExistence type="predicted"/>
<evidence type="ECO:0000256" key="14">
    <source>
        <dbReference type="SAM" id="Phobius"/>
    </source>
</evidence>
<dbReference type="EC" id="2.7.13.3" evidence="13"/>
<dbReference type="SMART" id="SM00387">
    <property type="entry name" value="HATPase_c"/>
    <property type="match status" value="1"/>
</dbReference>
<dbReference type="InterPro" id="IPR011712">
    <property type="entry name" value="Sig_transdc_His_kin_sub3_dim/P"/>
</dbReference>
<evidence type="ECO:0000259" key="15">
    <source>
        <dbReference type="PROSITE" id="PS50109"/>
    </source>
</evidence>
<dbReference type="CDD" id="cd16917">
    <property type="entry name" value="HATPase_UhpB-NarQ-NarX-like"/>
    <property type="match status" value="1"/>
</dbReference>
<dbReference type="PANTHER" id="PTHR24421">
    <property type="entry name" value="NITRATE/NITRITE SENSOR PROTEIN NARX-RELATED"/>
    <property type="match status" value="1"/>
</dbReference>
<evidence type="ECO:0000313" key="17">
    <source>
        <dbReference type="Proteomes" id="UP000252254"/>
    </source>
</evidence>
<protein>
    <recommendedName>
        <fullName evidence="13">Sensor histidine kinase</fullName>
        <ecNumber evidence="13">2.7.13.3</ecNumber>
    </recommendedName>
</protein>
<reference evidence="16 17" key="1">
    <citation type="submission" date="2018-06" db="EMBL/GenBank/DDBJ databases">
        <title>Genomic Encyclopedia of Type Strains, Phase IV (KMG-IV): sequencing the most valuable type-strain genomes for metagenomic binning, comparative biology and taxonomic classification.</title>
        <authorList>
            <person name="Goeker M."/>
        </authorList>
    </citation>
    <scope>NUCLEOTIDE SEQUENCE [LARGE SCALE GENOMIC DNA]</scope>
    <source>
        <strain evidence="16 17">DSM 15140</strain>
    </source>
</reference>
<comment type="caution">
    <text evidence="16">The sequence shown here is derived from an EMBL/GenBank/DDBJ whole genome shotgun (WGS) entry which is preliminary data.</text>
</comment>
<keyword evidence="7 13" id="KW-0547">Nucleotide-binding</keyword>
<dbReference type="RefSeq" id="WP_113867210.1">
    <property type="nucleotide sequence ID" value="NZ_BAABQN010000002.1"/>
</dbReference>
<dbReference type="GO" id="GO:0046983">
    <property type="term" value="F:protein dimerization activity"/>
    <property type="evidence" value="ECO:0007669"/>
    <property type="project" value="InterPro"/>
</dbReference>
<dbReference type="OrthoDB" id="9795828at2"/>